<evidence type="ECO:0000313" key="2">
    <source>
        <dbReference type="Proteomes" id="UP000186955"/>
    </source>
</evidence>
<proteinExistence type="predicted"/>
<dbReference type="OrthoDB" id="4361088at2759"/>
<name>A0A1Q5TFW0_9EURO</name>
<comment type="caution">
    <text evidence="1">The sequence shown here is derived from an EMBL/GenBank/DDBJ whole genome shotgun (WGS) entry which is preliminary data.</text>
</comment>
<organism evidence="1 2">
    <name type="scientific">Penicillium subrubescens</name>
    <dbReference type="NCBI Taxonomy" id="1316194"/>
    <lineage>
        <taxon>Eukaryota</taxon>
        <taxon>Fungi</taxon>
        <taxon>Dikarya</taxon>
        <taxon>Ascomycota</taxon>
        <taxon>Pezizomycotina</taxon>
        <taxon>Eurotiomycetes</taxon>
        <taxon>Eurotiomycetidae</taxon>
        <taxon>Eurotiales</taxon>
        <taxon>Aspergillaceae</taxon>
        <taxon>Penicillium</taxon>
    </lineage>
</organism>
<sequence>MAENMNWVGDTPPYGRPSRRMQEVTEFEERMNAVIALDGVLALALARRAQNPPTWFMPDGTIRLLPEDCRINLAATTDTDPTCCLDFDLEPFKEELPLWNPLPMRTRLVGKVRASFTPDQYRNPGRVIEEVGQAQHSVLLVVDPPTPTAGRDVYLLPKAVAPYFDLVTEGEIVIDIHDVEMNEDADTEIKRLEIIVTLLEEWDTAFSLQMSTFAIKARRWRVERREWEFETVQAIFVTRNLHMLSPDFDPSSLVFARYFVSKQNELDRAGGVAVWEGVWDKEGLDALVACRNQVFMTGLQVKRILFDLFTDDELRKERNRLLVADMRRYWWVFDDD</sequence>
<dbReference type="EMBL" id="MNBE01000664">
    <property type="protein sequence ID" value="OKO99116.1"/>
    <property type="molecule type" value="Genomic_DNA"/>
</dbReference>
<keyword evidence="2" id="KW-1185">Reference proteome</keyword>
<reference evidence="1 2" key="1">
    <citation type="submission" date="2016-10" db="EMBL/GenBank/DDBJ databases">
        <title>Genome sequence of the ascomycete fungus Penicillium subrubescens.</title>
        <authorList>
            <person name="De Vries R.P."/>
            <person name="Peng M."/>
            <person name="Dilokpimol A."/>
            <person name="Hilden K."/>
            <person name="Makela M.R."/>
            <person name="Grigoriev I."/>
            <person name="Riley R."/>
            <person name="Granchi Z."/>
        </authorList>
    </citation>
    <scope>NUCLEOTIDE SEQUENCE [LARGE SCALE GENOMIC DNA]</scope>
    <source>
        <strain evidence="1 2">CBS 132785</strain>
    </source>
</reference>
<gene>
    <name evidence="1" type="ORF">PENSUB_8502</name>
</gene>
<dbReference type="Proteomes" id="UP000186955">
    <property type="component" value="Unassembled WGS sequence"/>
</dbReference>
<protein>
    <submittedName>
        <fullName evidence="1">Uncharacterized protein</fullName>
    </submittedName>
</protein>
<dbReference type="AlphaFoldDB" id="A0A1Q5TFW0"/>
<accession>A0A1Q5TFW0</accession>
<evidence type="ECO:0000313" key="1">
    <source>
        <dbReference type="EMBL" id="OKO99116.1"/>
    </source>
</evidence>